<dbReference type="Ensembl" id="ENSCCET00000000838.1">
    <property type="protein sequence ID" value="ENSCCEP00000000445.1"/>
    <property type="gene ID" value="ENSCCEG00000000595.1"/>
</dbReference>
<dbReference type="Proteomes" id="UP000694410">
    <property type="component" value="Unplaced"/>
</dbReference>
<accession>A0A8C0TXX6</accession>
<keyword evidence="1" id="KW-1133">Transmembrane helix</keyword>
<name>A0A8C0TXX6_CYACU</name>
<sequence>GVLSNPHLALLRSFPLRPAPASFGISASLVSPGVSPLPFCPQVMLAASYWSLLAPAIELAEESGAFGAFSFFPVAAGFALGAAFVYGADLLMPVLVSGNSSLGAHPSAADLAQLQGLAAGASWGLLVAEGGLMMPSSWRITFLTKGRSHL</sequence>
<protein>
    <recommendedName>
        <fullName evidence="4">Solute carrier family 39 member 11</fullName>
    </recommendedName>
</protein>
<keyword evidence="1" id="KW-0472">Membrane</keyword>
<evidence type="ECO:0008006" key="4">
    <source>
        <dbReference type="Google" id="ProtNLM"/>
    </source>
</evidence>
<reference evidence="2" key="1">
    <citation type="submission" date="2025-08" db="UniProtKB">
        <authorList>
            <consortium name="Ensembl"/>
        </authorList>
    </citation>
    <scope>IDENTIFICATION</scope>
</reference>
<proteinExistence type="predicted"/>
<organism evidence="2 3">
    <name type="scientific">Cyanistes caeruleus</name>
    <name type="common">Eurasian blue tit</name>
    <name type="synonym">Parus caeruleus</name>
    <dbReference type="NCBI Taxonomy" id="156563"/>
    <lineage>
        <taxon>Eukaryota</taxon>
        <taxon>Metazoa</taxon>
        <taxon>Chordata</taxon>
        <taxon>Craniata</taxon>
        <taxon>Vertebrata</taxon>
        <taxon>Euteleostomi</taxon>
        <taxon>Archelosauria</taxon>
        <taxon>Archosauria</taxon>
        <taxon>Dinosauria</taxon>
        <taxon>Saurischia</taxon>
        <taxon>Theropoda</taxon>
        <taxon>Coelurosauria</taxon>
        <taxon>Aves</taxon>
        <taxon>Neognathae</taxon>
        <taxon>Neoaves</taxon>
        <taxon>Telluraves</taxon>
        <taxon>Australaves</taxon>
        <taxon>Passeriformes</taxon>
        <taxon>Paridae</taxon>
        <taxon>Cyanistes</taxon>
    </lineage>
</organism>
<feature type="transmembrane region" description="Helical" evidence="1">
    <location>
        <begin position="65"/>
        <end position="86"/>
    </location>
</feature>
<evidence type="ECO:0000313" key="3">
    <source>
        <dbReference type="Proteomes" id="UP000694410"/>
    </source>
</evidence>
<reference evidence="2" key="2">
    <citation type="submission" date="2025-09" db="UniProtKB">
        <authorList>
            <consortium name="Ensembl"/>
        </authorList>
    </citation>
    <scope>IDENTIFICATION</scope>
</reference>
<keyword evidence="3" id="KW-1185">Reference proteome</keyword>
<dbReference type="AlphaFoldDB" id="A0A8C0TXX6"/>
<evidence type="ECO:0000256" key="1">
    <source>
        <dbReference type="SAM" id="Phobius"/>
    </source>
</evidence>
<keyword evidence="1" id="KW-0812">Transmembrane</keyword>
<evidence type="ECO:0000313" key="2">
    <source>
        <dbReference type="Ensembl" id="ENSCCEP00000000445.1"/>
    </source>
</evidence>